<gene>
    <name evidence="1" type="ORF">CAMP_LOCUS10439</name>
</gene>
<keyword evidence="2" id="KW-1185">Reference proteome</keyword>
<reference evidence="1" key="1">
    <citation type="submission" date="2022-11" db="EMBL/GenBank/DDBJ databases">
        <authorList>
            <person name="Kikuchi T."/>
        </authorList>
    </citation>
    <scope>NUCLEOTIDE SEQUENCE</scope>
    <source>
        <strain evidence="1">PS1010</strain>
    </source>
</reference>
<sequence>MTEPKKRRLEEENVSLEEIYSETTGWFDIPYEMRKIVIDDMDVETRCRFTICSTKCENEAKMSKKLFTSMAIGRGIFPELYIGHDEYGYRYCLEFMEVSNLSNKTTFVVYKTTANRTNPEKETRVMKWMKIVENESAEQVRNRYLIEIMEKYQNNIVSLKFDDNKLVFNDEINFKILKNLKKIIDRTGIDLVKNGLLDASQIIGAETVVAEQTRLTLKKLMQLEASECKVRCNNLHGLNMAEFLKMFQTGKCLRNMKHLKIYTEGTILIDDFSDELGINFVEDEDDYDEIYSYFDFDVAYDDKHFKATFTSYFDHIKIDVRGK</sequence>
<dbReference type="Proteomes" id="UP001152747">
    <property type="component" value="Unassembled WGS sequence"/>
</dbReference>
<name>A0A9P1IPI0_9PELO</name>
<organism evidence="1 2">
    <name type="scientific">Caenorhabditis angaria</name>
    <dbReference type="NCBI Taxonomy" id="860376"/>
    <lineage>
        <taxon>Eukaryota</taxon>
        <taxon>Metazoa</taxon>
        <taxon>Ecdysozoa</taxon>
        <taxon>Nematoda</taxon>
        <taxon>Chromadorea</taxon>
        <taxon>Rhabditida</taxon>
        <taxon>Rhabditina</taxon>
        <taxon>Rhabditomorpha</taxon>
        <taxon>Rhabditoidea</taxon>
        <taxon>Rhabditidae</taxon>
        <taxon>Peloderinae</taxon>
        <taxon>Caenorhabditis</taxon>
    </lineage>
</organism>
<protein>
    <recommendedName>
        <fullName evidence="3">F-box domain-containing protein</fullName>
    </recommendedName>
</protein>
<evidence type="ECO:0000313" key="2">
    <source>
        <dbReference type="Proteomes" id="UP001152747"/>
    </source>
</evidence>
<dbReference type="EMBL" id="CANHGI010000004">
    <property type="protein sequence ID" value="CAI5447802.1"/>
    <property type="molecule type" value="Genomic_DNA"/>
</dbReference>
<dbReference type="AlphaFoldDB" id="A0A9P1IPI0"/>
<accession>A0A9P1IPI0</accession>
<evidence type="ECO:0008006" key="3">
    <source>
        <dbReference type="Google" id="ProtNLM"/>
    </source>
</evidence>
<evidence type="ECO:0000313" key="1">
    <source>
        <dbReference type="EMBL" id="CAI5447802.1"/>
    </source>
</evidence>
<proteinExistence type="predicted"/>
<comment type="caution">
    <text evidence="1">The sequence shown here is derived from an EMBL/GenBank/DDBJ whole genome shotgun (WGS) entry which is preliminary data.</text>
</comment>